<sequence length="70" mass="7481">MDQPDAPPLCPLCDRPIPPGAPQSLHHLVPKLRGGKGGPTVLLHQICGLMYQAHQALSPRKSLLCLPSRG</sequence>
<protein>
    <recommendedName>
        <fullName evidence="3">HNH endonuclease</fullName>
    </recommendedName>
</protein>
<dbReference type="STRING" id="398580.Dshi_0052"/>
<keyword evidence="2" id="KW-1185">Reference proteome</keyword>
<dbReference type="AlphaFoldDB" id="A8LJX5"/>
<dbReference type="KEGG" id="dsh:Dshi_0052"/>
<evidence type="ECO:0000313" key="1">
    <source>
        <dbReference type="EMBL" id="ABV91801.1"/>
    </source>
</evidence>
<proteinExistence type="predicted"/>
<dbReference type="eggNOG" id="COG1403">
    <property type="taxonomic scope" value="Bacteria"/>
</dbReference>
<accession>A8LJX5</accession>
<name>A8LJX5_DINSH</name>
<evidence type="ECO:0008006" key="3">
    <source>
        <dbReference type="Google" id="ProtNLM"/>
    </source>
</evidence>
<dbReference type="Proteomes" id="UP000006833">
    <property type="component" value="Chromosome"/>
</dbReference>
<dbReference type="HOGENOM" id="CLU_2751322_0_0_5"/>
<evidence type="ECO:0000313" key="2">
    <source>
        <dbReference type="Proteomes" id="UP000006833"/>
    </source>
</evidence>
<dbReference type="EMBL" id="CP000830">
    <property type="protein sequence ID" value="ABV91801.1"/>
    <property type="molecule type" value="Genomic_DNA"/>
</dbReference>
<gene>
    <name evidence="1" type="ordered locus">Dshi_0052</name>
</gene>
<reference evidence="2" key="1">
    <citation type="journal article" date="2010" name="ISME J.">
        <title>The complete genome sequence of the algal symbiont Dinoroseobacter shibae: a hitchhiker's guide to life in the sea.</title>
        <authorList>
            <person name="Wagner-Dobler I."/>
            <person name="Ballhausen B."/>
            <person name="Berger M."/>
            <person name="Brinkhoff T."/>
            <person name="Buchholz I."/>
            <person name="Bunk B."/>
            <person name="Cypionka H."/>
            <person name="Daniel R."/>
            <person name="Drepper T."/>
            <person name="Gerdts G."/>
            <person name="Hahnke S."/>
            <person name="Han C."/>
            <person name="Jahn D."/>
            <person name="Kalhoefer D."/>
            <person name="Kiss H."/>
            <person name="Klenk H.P."/>
            <person name="Kyrpides N."/>
            <person name="Liebl W."/>
            <person name="Liesegang H."/>
            <person name="Meincke L."/>
            <person name="Pati A."/>
            <person name="Petersen J."/>
            <person name="Piekarski T."/>
            <person name="Pommerenke C."/>
            <person name="Pradella S."/>
            <person name="Pukall R."/>
            <person name="Rabus R."/>
            <person name="Stackebrandt E."/>
            <person name="Thole S."/>
            <person name="Thompson L."/>
            <person name="Tielen P."/>
            <person name="Tomasch J."/>
            <person name="von Jan M."/>
            <person name="Wanphrut N."/>
            <person name="Wichels A."/>
            <person name="Zech H."/>
            <person name="Simon M."/>
        </authorList>
    </citation>
    <scope>NUCLEOTIDE SEQUENCE [LARGE SCALE GENOMIC DNA]</scope>
    <source>
        <strain evidence="2">DSM 16493 / NCIMB 14021 / DFL 12</strain>
    </source>
</reference>
<organism evidence="1 2">
    <name type="scientific">Dinoroseobacter shibae (strain DSM 16493 / NCIMB 14021 / DFL 12)</name>
    <dbReference type="NCBI Taxonomy" id="398580"/>
    <lineage>
        <taxon>Bacteria</taxon>
        <taxon>Pseudomonadati</taxon>
        <taxon>Pseudomonadota</taxon>
        <taxon>Alphaproteobacteria</taxon>
        <taxon>Rhodobacterales</taxon>
        <taxon>Roseobacteraceae</taxon>
        <taxon>Dinoroseobacter</taxon>
    </lineage>
</organism>